<evidence type="ECO:0000256" key="7">
    <source>
        <dbReference type="PIRNR" id="PIRNR000232"/>
    </source>
</evidence>
<protein>
    <recommendedName>
        <fullName evidence="7">Putative NAD(P)H nitroreductase</fullName>
        <ecNumber evidence="7">1.-.-.-</ecNumber>
    </recommendedName>
</protein>
<keyword evidence="3 7" id="KW-0288">FMN</keyword>
<evidence type="ECO:0000256" key="3">
    <source>
        <dbReference type="ARBA" id="ARBA00022643"/>
    </source>
</evidence>
<feature type="binding site" evidence="8">
    <location>
        <position position="37"/>
    </location>
    <ligand>
        <name>FMN</name>
        <dbReference type="ChEBI" id="CHEBI:58210"/>
        <note>ligand shared between dimeric partners</note>
    </ligand>
</feature>
<keyword evidence="5 7" id="KW-0560">Oxidoreductase</keyword>
<evidence type="ECO:0000313" key="11">
    <source>
        <dbReference type="Proteomes" id="UP001164472"/>
    </source>
</evidence>
<comment type="similarity">
    <text evidence="1 7">Belongs to the nitroreductase family.</text>
</comment>
<keyword evidence="6 7" id="KW-0520">NAD</keyword>
<dbReference type="Gene3D" id="3.40.109.10">
    <property type="entry name" value="NADH Oxidase"/>
    <property type="match status" value="1"/>
</dbReference>
<feature type="binding site" evidence="8">
    <location>
        <position position="41"/>
    </location>
    <ligand>
        <name>FMN</name>
        <dbReference type="ChEBI" id="CHEBI:58210"/>
        <note>ligand shared between dimeric partners</note>
    </ligand>
</feature>
<dbReference type="PANTHER" id="PTHR43821:SF1">
    <property type="entry name" value="NAD(P)H NITROREDUCTASE YDJA-RELATED"/>
    <property type="match status" value="1"/>
</dbReference>
<accession>A0A9E8HKL5</accession>
<dbReference type="EC" id="1.-.-.-" evidence="7"/>
<dbReference type="PANTHER" id="PTHR43821">
    <property type="entry name" value="NAD(P)H NITROREDUCTASE YDJA-RELATED"/>
    <property type="match status" value="1"/>
</dbReference>
<comment type="cofactor">
    <cofactor evidence="8">
        <name>FMN</name>
        <dbReference type="ChEBI" id="CHEBI:58210"/>
    </cofactor>
    <text evidence="8">Binds 1 FMN per subunit.</text>
</comment>
<dbReference type="Pfam" id="PF00881">
    <property type="entry name" value="Nitroreductase"/>
    <property type="match status" value="1"/>
</dbReference>
<proteinExistence type="inferred from homology"/>
<dbReference type="GO" id="GO:0016491">
    <property type="term" value="F:oxidoreductase activity"/>
    <property type="evidence" value="ECO:0007669"/>
    <property type="project" value="UniProtKB-UniRule"/>
</dbReference>
<sequence>MPHPVTDLLLQRNSSAKLTHPAPGSTLLNTLFQGAFRAPDHGLLKPWRYLVIEGDGLDRLGELFLTSALKATPDLPQAQQDKFRKMPTRAPMIIVAIASIQEQVKIPEVEQVMSASVGVGYLLLSLQAEGYGGMWRTGPLAYNVDVQKGLGLTHHEQIIGFLYVGTPEGKAKAIPQHDINTYVKKWP</sequence>
<organism evidence="10 11">
    <name type="scientific">Alkalimarinus sediminis</name>
    <dbReference type="NCBI Taxonomy" id="1632866"/>
    <lineage>
        <taxon>Bacteria</taxon>
        <taxon>Pseudomonadati</taxon>
        <taxon>Pseudomonadota</taxon>
        <taxon>Gammaproteobacteria</taxon>
        <taxon>Alteromonadales</taxon>
        <taxon>Alteromonadaceae</taxon>
        <taxon>Alkalimarinus</taxon>
    </lineage>
</organism>
<dbReference type="EMBL" id="CP101527">
    <property type="protein sequence ID" value="UZW75872.1"/>
    <property type="molecule type" value="Genomic_DNA"/>
</dbReference>
<dbReference type="InterPro" id="IPR000415">
    <property type="entry name" value="Nitroreductase-like"/>
</dbReference>
<name>A0A9E8HKL5_9ALTE</name>
<evidence type="ECO:0000256" key="1">
    <source>
        <dbReference type="ARBA" id="ARBA00007118"/>
    </source>
</evidence>
<keyword evidence="4 7" id="KW-0521">NADP</keyword>
<dbReference type="RefSeq" id="WP_251811621.1">
    <property type="nucleotide sequence ID" value="NZ_CP101527.1"/>
</dbReference>
<feature type="binding site" description="in other chain" evidence="8">
    <location>
        <begin position="135"/>
        <end position="137"/>
    </location>
    <ligand>
        <name>FMN</name>
        <dbReference type="ChEBI" id="CHEBI:58210"/>
        <note>ligand shared between dimeric partners</note>
    </ligand>
</feature>
<dbReference type="CDD" id="cd02135">
    <property type="entry name" value="YdjA-like"/>
    <property type="match status" value="1"/>
</dbReference>
<evidence type="ECO:0000256" key="5">
    <source>
        <dbReference type="ARBA" id="ARBA00023002"/>
    </source>
</evidence>
<dbReference type="Proteomes" id="UP001164472">
    <property type="component" value="Chromosome"/>
</dbReference>
<feature type="domain" description="Nitroreductase" evidence="9">
    <location>
        <begin position="20"/>
        <end position="165"/>
    </location>
</feature>
<dbReference type="SUPFAM" id="SSF55469">
    <property type="entry name" value="FMN-dependent nitroreductase-like"/>
    <property type="match status" value="1"/>
</dbReference>
<evidence type="ECO:0000256" key="6">
    <source>
        <dbReference type="ARBA" id="ARBA00023027"/>
    </source>
</evidence>
<keyword evidence="2 7" id="KW-0285">Flavoprotein</keyword>
<keyword evidence="11" id="KW-1185">Reference proteome</keyword>
<gene>
    <name evidence="10" type="ORF">NNL22_04620</name>
</gene>
<evidence type="ECO:0000256" key="2">
    <source>
        <dbReference type="ARBA" id="ARBA00022630"/>
    </source>
</evidence>
<dbReference type="KEGG" id="asem:NNL22_04620"/>
<reference evidence="10" key="1">
    <citation type="submission" date="2022-07" db="EMBL/GenBank/DDBJ databases">
        <title>Alkalimarinus sp. nov., isolated from gut of a Alitta virens.</title>
        <authorList>
            <person name="Yang A.I."/>
            <person name="Shin N.-R."/>
        </authorList>
    </citation>
    <scope>NUCLEOTIDE SEQUENCE</scope>
    <source>
        <strain evidence="10">FA028</strain>
    </source>
</reference>
<dbReference type="AlphaFoldDB" id="A0A9E8HKL5"/>
<evidence type="ECO:0000313" key="10">
    <source>
        <dbReference type="EMBL" id="UZW75872.1"/>
    </source>
</evidence>
<dbReference type="InterPro" id="IPR026021">
    <property type="entry name" value="YdjA-like"/>
</dbReference>
<evidence type="ECO:0000256" key="4">
    <source>
        <dbReference type="ARBA" id="ARBA00022857"/>
    </source>
</evidence>
<dbReference type="PIRSF" id="PIRSF000232">
    <property type="entry name" value="YdjA"/>
    <property type="match status" value="1"/>
</dbReference>
<feature type="binding site" description="in other chain" evidence="8">
    <location>
        <begin position="12"/>
        <end position="14"/>
    </location>
    <ligand>
        <name>FMN</name>
        <dbReference type="ChEBI" id="CHEBI:58210"/>
        <note>ligand shared between dimeric partners</note>
    </ligand>
</feature>
<dbReference type="InterPro" id="IPR052530">
    <property type="entry name" value="NAD(P)H_nitroreductase"/>
</dbReference>
<dbReference type="InterPro" id="IPR029479">
    <property type="entry name" value="Nitroreductase"/>
</dbReference>
<evidence type="ECO:0000259" key="9">
    <source>
        <dbReference type="Pfam" id="PF00881"/>
    </source>
</evidence>
<evidence type="ECO:0000256" key="8">
    <source>
        <dbReference type="PIRSR" id="PIRSR000232-1"/>
    </source>
</evidence>